<evidence type="ECO:0000313" key="2">
    <source>
        <dbReference type="Proteomes" id="UP000252586"/>
    </source>
</evidence>
<gene>
    <name evidence="1" type="ORF">DFR74_107278</name>
</gene>
<comment type="caution">
    <text evidence="1">The sequence shown here is derived from an EMBL/GenBank/DDBJ whole genome shotgun (WGS) entry which is preliminary data.</text>
</comment>
<proteinExistence type="predicted"/>
<dbReference type="STRING" id="1210090.GCA_001613185_01878"/>
<keyword evidence="2" id="KW-1185">Reference proteome</keyword>
<protein>
    <submittedName>
        <fullName evidence="1">Uncharacterized protein</fullName>
    </submittedName>
</protein>
<dbReference type="RefSeq" id="WP_067506553.1">
    <property type="nucleotide sequence ID" value="NZ_QNRE01000007.1"/>
</dbReference>
<dbReference type="AlphaFoldDB" id="A0A366DHP3"/>
<dbReference type="OrthoDB" id="3638028at2"/>
<dbReference type="EMBL" id="QNRE01000007">
    <property type="protein sequence ID" value="RBO89600.1"/>
    <property type="molecule type" value="Genomic_DNA"/>
</dbReference>
<accession>A0A366DHP3</accession>
<sequence>MIEISEPFARKGIEDESRRAWIAALNALRSTRSTELMLGPDPKRRARRLLALYSDAAGLDVDHVRRWMQAGLVRESFWGRRHGDPAWLVDATDRLAVALT</sequence>
<reference evidence="1 2" key="1">
    <citation type="submission" date="2018-06" db="EMBL/GenBank/DDBJ databases">
        <title>Genomic Encyclopedia of Type Strains, Phase IV (KMG-IV): sequencing the most valuable type-strain genomes for metagenomic binning, comparative biology and taxonomic classification.</title>
        <authorList>
            <person name="Goeker M."/>
        </authorList>
    </citation>
    <scope>NUCLEOTIDE SEQUENCE [LARGE SCALE GENOMIC DNA]</scope>
    <source>
        <strain evidence="1 2">DSM 44599</strain>
    </source>
</reference>
<dbReference type="Proteomes" id="UP000252586">
    <property type="component" value="Unassembled WGS sequence"/>
</dbReference>
<name>A0A366DHP3_9NOCA</name>
<organism evidence="1 2">
    <name type="scientific">Nocardia puris</name>
    <dbReference type="NCBI Taxonomy" id="208602"/>
    <lineage>
        <taxon>Bacteria</taxon>
        <taxon>Bacillati</taxon>
        <taxon>Actinomycetota</taxon>
        <taxon>Actinomycetes</taxon>
        <taxon>Mycobacteriales</taxon>
        <taxon>Nocardiaceae</taxon>
        <taxon>Nocardia</taxon>
    </lineage>
</organism>
<evidence type="ECO:0000313" key="1">
    <source>
        <dbReference type="EMBL" id="RBO89600.1"/>
    </source>
</evidence>